<evidence type="ECO:0000259" key="3">
    <source>
        <dbReference type="Pfam" id="PF03816"/>
    </source>
</evidence>
<protein>
    <recommendedName>
        <fullName evidence="3">Cell envelope-related transcriptional attenuator domain-containing protein</fullName>
    </recommendedName>
</protein>
<dbReference type="PANTHER" id="PTHR33392">
    <property type="entry name" value="POLYISOPRENYL-TEICHOIC ACID--PEPTIDOGLYCAN TEICHOIC ACID TRANSFERASE TAGU"/>
    <property type="match status" value="1"/>
</dbReference>
<organism evidence="4 5">
    <name type="scientific">Pseudonocardia xishanensis</name>
    <dbReference type="NCBI Taxonomy" id="630995"/>
    <lineage>
        <taxon>Bacteria</taxon>
        <taxon>Bacillati</taxon>
        <taxon>Actinomycetota</taxon>
        <taxon>Actinomycetes</taxon>
        <taxon>Pseudonocardiales</taxon>
        <taxon>Pseudonocardiaceae</taxon>
        <taxon>Pseudonocardia</taxon>
    </lineage>
</organism>
<comment type="caution">
    <text evidence="4">The sequence shown here is derived from an EMBL/GenBank/DDBJ whole genome shotgun (WGS) entry which is preliminary data.</text>
</comment>
<dbReference type="Pfam" id="PF03816">
    <property type="entry name" value="LytR_cpsA_psr"/>
    <property type="match status" value="1"/>
</dbReference>
<name>A0ABP8S1C0_9PSEU</name>
<evidence type="ECO:0000313" key="4">
    <source>
        <dbReference type="EMBL" id="GAA4557788.1"/>
    </source>
</evidence>
<evidence type="ECO:0000256" key="1">
    <source>
        <dbReference type="ARBA" id="ARBA00006068"/>
    </source>
</evidence>
<evidence type="ECO:0000256" key="2">
    <source>
        <dbReference type="SAM" id="MobiDB-lite"/>
    </source>
</evidence>
<dbReference type="InterPro" id="IPR004474">
    <property type="entry name" value="LytR_CpsA_psr"/>
</dbReference>
<dbReference type="RefSeq" id="WP_345426507.1">
    <property type="nucleotide sequence ID" value="NZ_BAABGT010000104.1"/>
</dbReference>
<reference evidence="5" key="1">
    <citation type="journal article" date="2019" name="Int. J. Syst. Evol. Microbiol.">
        <title>The Global Catalogue of Microorganisms (GCM) 10K type strain sequencing project: providing services to taxonomists for standard genome sequencing and annotation.</title>
        <authorList>
            <consortium name="The Broad Institute Genomics Platform"/>
            <consortium name="The Broad Institute Genome Sequencing Center for Infectious Disease"/>
            <person name="Wu L."/>
            <person name="Ma J."/>
        </authorList>
    </citation>
    <scope>NUCLEOTIDE SEQUENCE [LARGE SCALE GENOMIC DNA]</scope>
    <source>
        <strain evidence="5">JCM 17906</strain>
    </source>
</reference>
<proteinExistence type="inferred from homology"/>
<feature type="domain" description="Cell envelope-related transcriptional attenuator" evidence="3">
    <location>
        <begin position="82"/>
        <end position="251"/>
    </location>
</feature>
<dbReference type="Proteomes" id="UP001501598">
    <property type="component" value="Unassembled WGS sequence"/>
</dbReference>
<dbReference type="PANTHER" id="PTHR33392:SF6">
    <property type="entry name" value="POLYISOPRENYL-TEICHOIC ACID--PEPTIDOGLYCAN TEICHOIC ACID TRANSFERASE TAGU"/>
    <property type="match status" value="1"/>
</dbReference>
<accession>A0ABP8S1C0</accession>
<feature type="compositionally biased region" description="Polar residues" evidence="2">
    <location>
        <begin position="354"/>
        <end position="364"/>
    </location>
</feature>
<dbReference type="NCBIfam" id="TIGR00350">
    <property type="entry name" value="lytR_cpsA_psr"/>
    <property type="match status" value="1"/>
</dbReference>
<feature type="compositionally biased region" description="Low complexity" evidence="2">
    <location>
        <begin position="365"/>
        <end position="375"/>
    </location>
</feature>
<dbReference type="Gene3D" id="3.40.630.190">
    <property type="entry name" value="LCP protein"/>
    <property type="match status" value="1"/>
</dbReference>
<feature type="region of interest" description="Disordered" evidence="2">
    <location>
        <begin position="332"/>
        <end position="390"/>
    </location>
</feature>
<gene>
    <name evidence="4" type="ORF">GCM10023175_62860</name>
</gene>
<keyword evidence="5" id="KW-1185">Reference proteome</keyword>
<feature type="compositionally biased region" description="Pro residues" evidence="2">
    <location>
        <begin position="335"/>
        <end position="346"/>
    </location>
</feature>
<evidence type="ECO:0000313" key="5">
    <source>
        <dbReference type="Proteomes" id="UP001501598"/>
    </source>
</evidence>
<sequence>MRVAVAALSVLVLGLTGYGWSVYRSLAGSLATSDVLSGARSSDGATDILLVGLDSRTDGHGNPLPRQVLDELNAGTDSGTLNTDTLILLRIPDDPTARATAISIPRDSYVDIPGHGRHKVNSAYSRARTDAVARLTAAGIRDPDLTTQADLAGRRELVSTIEQLTGASVDHYAEIDLVGFAEITDVLGGVPVCLNAAARDSYSGVDLPAGPQTVQGAQALAFVRQRHGLPRGDLDRIVRQQAFMAGLAHELLSAHTVADPATLSRLVAAVDRYVVLDRGWDVLGFAARAQGLSGGNIDFQTIPTGSLALRTPTDGEAVQVDPAAVRAFVSGLTAPPAPDTAPPAAPTKPAGSTEKVTGTTRSGLTATATPTPSSTVQAPPLTAAGVPCVN</sequence>
<dbReference type="InterPro" id="IPR050922">
    <property type="entry name" value="LytR/CpsA/Psr_CW_biosynth"/>
</dbReference>
<comment type="similarity">
    <text evidence="1">Belongs to the LytR/CpsA/Psr (LCP) family.</text>
</comment>
<dbReference type="EMBL" id="BAABGT010000104">
    <property type="protein sequence ID" value="GAA4557788.1"/>
    <property type="molecule type" value="Genomic_DNA"/>
</dbReference>